<proteinExistence type="predicted"/>
<reference evidence="1" key="2">
    <citation type="submission" date="2020-10" db="EMBL/GenBank/DDBJ databases">
        <authorList>
            <person name="Cooper E.A."/>
            <person name="Brenton Z.W."/>
            <person name="Flinn B.S."/>
            <person name="Jenkins J."/>
            <person name="Shu S."/>
            <person name="Flowers D."/>
            <person name="Luo F."/>
            <person name="Wang Y."/>
            <person name="Xia P."/>
            <person name="Barry K."/>
            <person name="Daum C."/>
            <person name="Lipzen A."/>
            <person name="Yoshinaga Y."/>
            <person name="Schmutz J."/>
            <person name="Saski C."/>
            <person name="Vermerris W."/>
            <person name="Kresovich S."/>
        </authorList>
    </citation>
    <scope>NUCLEOTIDE SEQUENCE</scope>
</reference>
<dbReference type="AlphaFoldDB" id="A0A921U663"/>
<evidence type="ECO:0000313" key="2">
    <source>
        <dbReference type="Proteomes" id="UP000807115"/>
    </source>
</evidence>
<sequence length="102" mass="11226">MAGDASSVWVWADPAPPCPDLCAGNLLPPPPPLPLHVPLLRLRRGWGSRCAHQARICSLRTGLRIPCLFFLFSADSSNLECSAAVTVCSSRRARRRVYLETR</sequence>
<comment type="caution">
    <text evidence="1">The sequence shown here is derived from an EMBL/GenBank/DDBJ whole genome shotgun (WGS) entry which is preliminary data.</text>
</comment>
<dbReference type="EMBL" id="CM027687">
    <property type="protein sequence ID" value="KAG0520242.1"/>
    <property type="molecule type" value="Genomic_DNA"/>
</dbReference>
<protein>
    <submittedName>
        <fullName evidence="1">Uncharacterized protein</fullName>
    </submittedName>
</protein>
<gene>
    <name evidence="1" type="ORF">BDA96_08G057000</name>
</gene>
<evidence type="ECO:0000313" key="1">
    <source>
        <dbReference type="EMBL" id="KAG0520242.1"/>
    </source>
</evidence>
<accession>A0A921U663</accession>
<organism evidence="1 2">
    <name type="scientific">Sorghum bicolor</name>
    <name type="common">Sorghum</name>
    <name type="synonym">Sorghum vulgare</name>
    <dbReference type="NCBI Taxonomy" id="4558"/>
    <lineage>
        <taxon>Eukaryota</taxon>
        <taxon>Viridiplantae</taxon>
        <taxon>Streptophyta</taxon>
        <taxon>Embryophyta</taxon>
        <taxon>Tracheophyta</taxon>
        <taxon>Spermatophyta</taxon>
        <taxon>Magnoliopsida</taxon>
        <taxon>Liliopsida</taxon>
        <taxon>Poales</taxon>
        <taxon>Poaceae</taxon>
        <taxon>PACMAD clade</taxon>
        <taxon>Panicoideae</taxon>
        <taxon>Andropogonodae</taxon>
        <taxon>Andropogoneae</taxon>
        <taxon>Sorghinae</taxon>
        <taxon>Sorghum</taxon>
    </lineage>
</organism>
<name>A0A921U663_SORBI</name>
<reference evidence="1" key="1">
    <citation type="journal article" date="2019" name="BMC Genomics">
        <title>A new reference genome for Sorghum bicolor reveals high levels of sequence similarity between sweet and grain genotypes: implications for the genetics of sugar metabolism.</title>
        <authorList>
            <person name="Cooper E.A."/>
            <person name="Brenton Z.W."/>
            <person name="Flinn B.S."/>
            <person name="Jenkins J."/>
            <person name="Shu S."/>
            <person name="Flowers D."/>
            <person name="Luo F."/>
            <person name="Wang Y."/>
            <person name="Xia P."/>
            <person name="Barry K."/>
            <person name="Daum C."/>
            <person name="Lipzen A."/>
            <person name="Yoshinaga Y."/>
            <person name="Schmutz J."/>
            <person name="Saski C."/>
            <person name="Vermerris W."/>
            <person name="Kresovich S."/>
        </authorList>
    </citation>
    <scope>NUCLEOTIDE SEQUENCE</scope>
</reference>
<dbReference type="Proteomes" id="UP000807115">
    <property type="component" value="Chromosome 8"/>
</dbReference>